<accession>A0A1T4VJV9</accession>
<evidence type="ECO:0008006" key="4">
    <source>
        <dbReference type="Google" id="ProtNLM"/>
    </source>
</evidence>
<protein>
    <recommendedName>
        <fullName evidence="4">Lipoprotein</fullName>
    </recommendedName>
</protein>
<dbReference type="AlphaFoldDB" id="A0A1T4VJV9"/>
<feature type="signal peptide" evidence="1">
    <location>
        <begin position="1"/>
        <end position="26"/>
    </location>
</feature>
<proteinExistence type="predicted"/>
<reference evidence="2 3" key="1">
    <citation type="submission" date="2017-02" db="EMBL/GenBank/DDBJ databases">
        <authorList>
            <person name="Peterson S.W."/>
        </authorList>
    </citation>
    <scope>NUCLEOTIDE SEQUENCE [LARGE SCALE GENOMIC DNA]</scope>
    <source>
        <strain evidence="2 3">DSM 18034</strain>
    </source>
</reference>
<gene>
    <name evidence="2" type="ORF">SAMN02745702_00488</name>
</gene>
<name>A0A1T4VJV9_9BACT</name>
<evidence type="ECO:0000313" key="3">
    <source>
        <dbReference type="Proteomes" id="UP000189733"/>
    </source>
</evidence>
<dbReference type="STRING" id="1121442.SAMN02745702_00488"/>
<keyword evidence="1" id="KW-0732">Signal</keyword>
<dbReference type="EMBL" id="FUYA01000001">
    <property type="protein sequence ID" value="SKA65175.1"/>
    <property type="molecule type" value="Genomic_DNA"/>
</dbReference>
<keyword evidence="3" id="KW-1185">Reference proteome</keyword>
<dbReference type="PROSITE" id="PS51257">
    <property type="entry name" value="PROKAR_LIPOPROTEIN"/>
    <property type="match status" value="1"/>
</dbReference>
<dbReference type="Proteomes" id="UP000189733">
    <property type="component" value="Unassembled WGS sequence"/>
</dbReference>
<dbReference type="OrthoDB" id="5453901at2"/>
<feature type="chain" id="PRO_5012820735" description="Lipoprotein" evidence="1">
    <location>
        <begin position="27"/>
        <end position="164"/>
    </location>
</feature>
<evidence type="ECO:0000256" key="1">
    <source>
        <dbReference type="SAM" id="SignalP"/>
    </source>
</evidence>
<sequence>MAFVKKMQTIILGALVLSLLACTAFAADAASPAAKAQKLPDTPKAPQVSRNTVVSISHDGLDDIGTQLVFRLKELFNKSSLFDLSAKDEKKMRLVIKTSSEFPTRPEMGSVYSVVWTFSSGENVLNHYLASESGIVTSANVAAAAEALAGRTDAAAAKYAYLFE</sequence>
<dbReference type="RefSeq" id="WP_144012510.1">
    <property type="nucleotide sequence ID" value="NZ_FUYA01000001.1"/>
</dbReference>
<organism evidence="2 3">
    <name type="scientific">Desulfobaculum bizertense DSM 18034</name>
    <dbReference type="NCBI Taxonomy" id="1121442"/>
    <lineage>
        <taxon>Bacteria</taxon>
        <taxon>Pseudomonadati</taxon>
        <taxon>Thermodesulfobacteriota</taxon>
        <taxon>Desulfovibrionia</taxon>
        <taxon>Desulfovibrionales</taxon>
        <taxon>Desulfovibrionaceae</taxon>
        <taxon>Desulfobaculum</taxon>
    </lineage>
</organism>
<evidence type="ECO:0000313" key="2">
    <source>
        <dbReference type="EMBL" id="SKA65175.1"/>
    </source>
</evidence>